<keyword evidence="2" id="KW-1133">Transmembrane helix</keyword>
<gene>
    <name evidence="4" type="ORF">HINF_LOCUS58961</name>
    <name evidence="3" type="ORF">HINF_LOCUS8545</name>
</gene>
<feature type="region of interest" description="Disordered" evidence="1">
    <location>
        <begin position="1"/>
        <end position="46"/>
    </location>
</feature>
<comment type="caution">
    <text evidence="3">The sequence shown here is derived from an EMBL/GenBank/DDBJ whole genome shotgun (WGS) entry which is preliminary data.</text>
</comment>
<evidence type="ECO:0000313" key="4">
    <source>
        <dbReference type="EMBL" id="CAL6078559.1"/>
    </source>
</evidence>
<sequence>MGKGGHGHSHGHSHSHSHAGHSHAGHSHAHTAGHHHTTVSHGISHHSTYHPTYHHKTTSCHSSHKTGYSRNAVVYSGGSVRRTEDPLATFENPSCLRKTSWIIFCVMCVGLSFIVAFAVHPESYLVGLVSFGSIILVYSSIFAIITVKKCCQVGSLRYFMCPCLMSHFEIAQLRSKCQVTHDRIFGTKVEQTDNQVLDVANQNNYDLDQGLSNEGNEIENDVKENDETQNDGEVFKEPESKPVQAELVFSAVM</sequence>
<proteinExistence type="predicted"/>
<feature type="transmembrane region" description="Helical" evidence="2">
    <location>
        <begin position="101"/>
        <end position="119"/>
    </location>
</feature>
<dbReference type="AlphaFoldDB" id="A0AA86NJF8"/>
<keyword evidence="2" id="KW-0812">Transmembrane</keyword>
<name>A0AA86NJF8_9EUKA</name>
<feature type="transmembrane region" description="Helical" evidence="2">
    <location>
        <begin position="125"/>
        <end position="147"/>
    </location>
</feature>
<evidence type="ECO:0000313" key="3">
    <source>
        <dbReference type="EMBL" id="CAI9920900.1"/>
    </source>
</evidence>
<reference evidence="4 5" key="2">
    <citation type="submission" date="2024-07" db="EMBL/GenBank/DDBJ databases">
        <authorList>
            <person name="Akdeniz Z."/>
        </authorList>
    </citation>
    <scope>NUCLEOTIDE SEQUENCE [LARGE SCALE GENOMIC DNA]</scope>
</reference>
<protein>
    <submittedName>
        <fullName evidence="4">Hypothetical_protein</fullName>
    </submittedName>
</protein>
<reference evidence="3" key="1">
    <citation type="submission" date="2023-06" db="EMBL/GenBank/DDBJ databases">
        <authorList>
            <person name="Kurt Z."/>
        </authorList>
    </citation>
    <scope>NUCLEOTIDE SEQUENCE</scope>
</reference>
<evidence type="ECO:0000256" key="2">
    <source>
        <dbReference type="SAM" id="Phobius"/>
    </source>
</evidence>
<dbReference type="EMBL" id="CAXDID020000335">
    <property type="protein sequence ID" value="CAL6078559.1"/>
    <property type="molecule type" value="Genomic_DNA"/>
</dbReference>
<keyword evidence="2" id="KW-0472">Membrane</keyword>
<accession>A0AA86NJF8</accession>
<dbReference type="Proteomes" id="UP001642409">
    <property type="component" value="Unassembled WGS sequence"/>
</dbReference>
<evidence type="ECO:0000256" key="1">
    <source>
        <dbReference type="SAM" id="MobiDB-lite"/>
    </source>
</evidence>
<dbReference type="EMBL" id="CATOUU010000205">
    <property type="protein sequence ID" value="CAI9920900.1"/>
    <property type="molecule type" value="Genomic_DNA"/>
</dbReference>
<evidence type="ECO:0000313" key="5">
    <source>
        <dbReference type="Proteomes" id="UP001642409"/>
    </source>
</evidence>
<keyword evidence="5" id="KW-1185">Reference proteome</keyword>
<organism evidence="3">
    <name type="scientific">Hexamita inflata</name>
    <dbReference type="NCBI Taxonomy" id="28002"/>
    <lineage>
        <taxon>Eukaryota</taxon>
        <taxon>Metamonada</taxon>
        <taxon>Diplomonadida</taxon>
        <taxon>Hexamitidae</taxon>
        <taxon>Hexamitinae</taxon>
        <taxon>Hexamita</taxon>
    </lineage>
</organism>